<evidence type="ECO:0000256" key="10">
    <source>
        <dbReference type="ARBA" id="ARBA00022840"/>
    </source>
</evidence>
<organism evidence="16 18">
    <name type="scientific">Catenibacterium mitsuokai</name>
    <dbReference type="NCBI Taxonomy" id="100886"/>
    <lineage>
        <taxon>Bacteria</taxon>
        <taxon>Bacillati</taxon>
        <taxon>Bacillota</taxon>
        <taxon>Erysipelotrichia</taxon>
        <taxon>Erysipelotrichales</taxon>
        <taxon>Coprobacillaceae</taxon>
        <taxon>Catenibacterium</taxon>
    </lineage>
</organism>
<dbReference type="PIRSF" id="PIRSF035805">
    <property type="entry name" value="TK_cell"/>
    <property type="match status" value="1"/>
</dbReference>
<dbReference type="Proteomes" id="UP001196408">
    <property type="component" value="Unassembled WGS sequence"/>
</dbReference>
<evidence type="ECO:0000256" key="6">
    <source>
        <dbReference type="ARBA" id="ARBA00022723"/>
    </source>
</evidence>
<dbReference type="NCBIfam" id="NF003296">
    <property type="entry name" value="PRK04296.1-1"/>
    <property type="match status" value="1"/>
</dbReference>
<evidence type="ECO:0000256" key="8">
    <source>
        <dbReference type="ARBA" id="ARBA00022777"/>
    </source>
</evidence>
<evidence type="ECO:0000256" key="15">
    <source>
        <dbReference type="RuleBase" id="RU004165"/>
    </source>
</evidence>
<dbReference type="Gene3D" id="3.40.50.300">
    <property type="entry name" value="P-loop containing nucleotide triphosphate hydrolases"/>
    <property type="match status" value="1"/>
</dbReference>
<evidence type="ECO:0000256" key="7">
    <source>
        <dbReference type="ARBA" id="ARBA00022741"/>
    </source>
</evidence>
<dbReference type="SUPFAM" id="SSF57716">
    <property type="entry name" value="Glucocorticoid receptor-like (DNA-binding domain)"/>
    <property type="match status" value="1"/>
</dbReference>
<dbReference type="GO" id="GO:0005524">
    <property type="term" value="F:ATP binding"/>
    <property type="evidence" value="ECO:0007669"/>
    <property type="project" value="UniProtKB-UniRule"/>
</dbReference>
<dbReference type="AlphaFoldDB" id="A0AAW4MP98"/>
<feature type="binding site" evidence="11">
    <location>
        <position position="183"/>
    </location>
    <ligand>
        <name>Zn(2+)</name>
        <dbReference type="ChEBI" id="CHEBI:29105"/>
    </ligand>
</feature>
<dbReference type="Gene3D" id="3.30.60.20">
    <property type="match status" value="1"/>
</dbReference>
<dbReference type="HAMAP" id="MF_00124">
    <property type="entry name" value="Thymidine_kinase"/>
    <property type="match status" value="1"/>
</dbReference>
<dbReference type="PANTHER" id="PTHR11441">
    <property type="entry name" value="THYMIDINE KINASE"/>
    <property type="match status" value="1"/>
</dbReference>
<feature type="binding site" evidence="11">
    <location>
        <begin position="15"/>
        <end position="22"/>
    </location>
    <ligand>
        <name>ATP</name>
        <dbReference type="ChEBI" id="CHEBI:30616"/>
    </ligand>
</feature>
<reference evidence="16 19" key="1">
    <citation type="submission" date="2021-06" db="EMBL/GenBank/DDBJ databases">
        <title>Collection of gut derived symbiotic bacterial strains cultured from healthy donors.</title>
        <authorList>
            <person name="Lin H."/>
            <person name="Littmann E."/>
            <person name="Pamer E.G."/>
        </authorList>
    </citation>
    <scope>NUCLEOTIDE SEQUENCE</scope>
    <source>
        <strain evidence="17 19">MSK.21.70</strain>
        <strain evidence="16">MSK.21.82</strain>
    </source>
</reference>
<feature type="binding site" evidence="11">
    <location>
        <position position="186"/>
    </location>
    <ligand>
        <name>Zn(2+)</name>
        <dbReference type="ChEBI" id="CHEBI:29105"/>
    </ligand>
</feature>
<keyword evidence="19" id="KW-1185">Reference proteome</keyword>
<comment type="caution">
    <text evidence="16">The sequence shown here is derived from an EMBL/GenBank/DDBJ whole genome shotgun (WGS) entry which is preliminary data.</text>
</comment>
<name>A0AAW4MP98_9FIRM</name>
<dbReference type="RefSeq" id="WP_022425745.1">
    <property type="nucleotide sequence ID" value="NZ_CAXVKV010000158.1"/>
</dbReference>
<dbReference type="EMBL" id="JAHOEL010000004">
    <property type="protein sequence ID" value="MBV3391880.1"/>
    <property type="molecule type" value="Genomic_DNA"/>
</dbReference>
<keyword evidence="9 11" id="KW-0862">Zinc</keyword>
<keyword evidence="10 11" id="KW-0067">ATP-binding</keyword>
<evidence type="ECO:0000313" key="16">
    <source>
        <dbReference type="EMBL" id="MBV3381856.1"/>
    </source>
</evidence>
<evidence type="ECO:0000256" key="13">
    <source>
        <dbReference type="PIRSR" id="PIRSR035805-2"/>
    </source>
</evidence>
<dbReference type="GO" id="GO:0005829">
    <property type="term" value="C:cytosol"/>
    <property type="evidence" value="ECO:0007669"/>
    <property type="project" value="TreeGrafter"/>
</dbReference>
<comment type="subcellular location">
    <subcellularLocation>
        <location evidence="11">Cytoplasm</location>
    </subcellularLocation>
</comment>
<protein>
    <recommendedName>
        <fullName evidence="2 11">Thymidine kinase</fullName>
        <ecNumber evidence="2 11">2.7.1.21</ecNumber>
    </recommendedName>
</protein>
<sequence>MYNQYREGWIEVICGCMFAGKTEELIRRINVLSYARKNILVFKPKIDDRYSTTEIASHAGSKVPCIVISEAKEILNHVNYDTDVVAIDEVQFFDEDVVDICEYLADSGLRVMVAGLDKDFRGEPFGVLPDLLTRAEFVTKLTAVCAKCGAPATRTQRIINGKPASFNDPIVLVGAKEAYEPRCRHCHEIVEKPIKFENQKKIQFRPRK</sequence>
<feature type="binding site" evidence="13">
    <location>
        <position position="179"/>
    </location>
    <ligand>
        <name>substrate</name>
    </ligand>
</feature>
<evidence type="ECO:0000256" key="14">
    <source>
        <dbReference type="RuleBase" id="RU000544"/>
    </source>
</evidence>
<dbReference type="GO" id="GO:0071897">
    <property type="term" value="P:DNA biosynthetic process"/>
    <property type="evidence" value="ECO:0007669"/>
    <property type="project" value="UniProtKB-KW"/>
</dbReference>
<dbReference type="FunFam" id="3.40.50.300:FF:000384">
    <property type="entry name" value="Thymidine kinase"/>
    <property type="match status" value="1"/>
</dbReference>
<accession>A0AAW4MP98</accession>
<dbReference type="GO" id="GO:0046104">
    <property type="term" value="P:thymidine metabolic process"/>
    <property type="evidence" value="ECO:0007669"/>
    <property type="project" value="TreeGrafter"/>
</dbReference>
<feature type="binding site" evidence="11">
    <location>
        <begin position="88"/>
        <end position="91"/>
    </location>
    <ligand>
        <name>ATP</name>
        <dbReference type="ChEBI" id="CHEBI:30616"/>
    </ligand>
</feature>
<evidence type="ECO:0000313" key="17">
    <source>
        <dbReference type="EMBL" id="MBV3391880.1"/>
    </source>
</evidence>
<gene>
    <name evidence="11" type="primary">tdk</name>
    <name evidence="16" type="ORF">KSV97_01150</name>
    <name evidence="17" type="ORF">KSW06_01160</name>
</gene>
<keyword evidence="8 11" id="KW-0418">Kinase</keyword>
<evidence type="ECO:0000256" key="11">
    <source>
        <dbReference type="HAMAP-Rule" id="MF_00124"/>
    </source>
</evidence>
<feature type="binding site" evidence="11">
    <location>
        <position position="145"/>
    </location>
    <ligand>
        <name>Zn(2+)</name>
        <dbReference type="ChEBI" id="CHEBI:29105"/>
    </ligand>
</feature>
<dbReference type="PROSITE" id="PS00603">
    <property type="entry name" value="TK_CELLULAR_TYPE"/>
    <property type="match status" value="1"/>
</dbReference>
<dbReference type="GeneID" id="301323381"/>
<keyword evidence="5 11" id="KW-0808">Transferase</keyword>
<evidence type="ECO:0000313" key="19">
    <source>
        <dbReference type="Proteomes" id="UP001197492"/>
    </source>
</evidence>
<evidence type="ECO:0000256" key="3">
    <source>
        <dbReference type="ARBA" id="ARBA00022490"/>
    </source>
</evidence>
<dbReference type="InterPro" id="IPR020633">
    <property type="entry name" value="Thymidine_kinase_CS"/>
</dbReference>
<keyword evidence="3 11" id="KW-0963">Cytoplasm</keyword>
<dbReference type="PANTHER" id="PTHR11441:SF0">
    <property type="entry name" value="THYMIDINE KINASE, CYTOSOLIC"/>
    <property type="match status" value="1"/>
</dbReference>
<dbReference type="FunFam" id="3.30.60.20:FF:000026">
    <property type="entry name" value="Thymidine kinase"/>
    <property type="match status" value="1"/>
</dbReference>
<evidence type="ECO:0000256" key="9">
    <source>
        <dbReference type="ARBA" id="ARBA00022833"/>
    </source>
</evidence>
<feature type="active site" description="Proton acceptor" evidence="11 12">
    <location>
        <position position="89"/>
    </location>
</feature>
<comment type="subunit">
    <text evidence="11">Homotetramer.</text>
</comment>
<dbReference type="GO" id="GO:0004797">
    <property type="term" value="F:thymidine kinase activity"/>
    <property type="evidence" value="ECO:0007669"/>
    <property type="project" value="UniProtKB-UniRule"/>
</dbReference>
<dbReference type="SUPFAM" id="SSF52540">
    <property type="entry name" value="P-loop containing nucleoside triphosphate hydrolases"/>
    <property type="match status" value="1"/>
</dbReference>
<dbReference type="InterPro" id="IPR001267">
    <property type="entry name" value="Thymidine_kinase"/>
</dbReference>
<evidence type="ECO:0000256" key="1">
    <source>
        <dbReference type="ARBA" id="ARBA00007587"/>
    </source>
</evidence>
<evidence type="ECO:0000256" key="12">
    <source>
        <dbReference type="PIRSR" id="PIRSR035805-1"/>
    </source>
</evidence>
<comment type="similarity">
    <text evidence="1 11 15">Belongs to the thymidine kinase family.</text>
</comment>
<evidence type="ECO:0000256" key="5">
    <source>
        <dbReference type="ARBA" id="ARBA00022679"/>
    </source>
</evidence>
<evidence type="ECO:0000256" key="2">
    <source>
        <dbReference type="ARBA" id="ARBA00012118"/>
    </source>
</evidence>
<dbReference type="Pfam" id="PF00265">
    <property type="entry name" value="TK"/>
    <property type="match status" value="1"/>
</dbReference>
<proteinExistence type="inferred from homology"/>
<feature type="binding site" evidence="11">
    <location>
        <position position="148"/>
    </location>
    <ligand>
        <name>Zn(2+)</name>
        <dbReference type="ChEBI" id="CHEBI:29105"/>
    </ligand>
</feature>
<evidence type="ECO:0000313" key="18">
    <source>
        <dbReference type="Proteomes" id="UP001196408"/>
    </source>
</evidence>
<comment type="catalytic activity">
    <reaction evidence="11 14">
        <text>thymidine + ATP = dTMP + ADP + H(+)</text>
        <dbReference type="Rhea" id="RHEA:19129"/>
        <dbReference type="ChEBI" id="CHEBI:15378"/>
        <dbReference type="ChEBI" id="CHEBI:17748"/>
        <dbReference type="ChEBI" id="CHEBI:30616"/>
        <dbReference type="ChEBI" id="CHEBI:63528"/>
        <dbReference type="ChEBI" id="CHEBI:456216"/>
        <dbReference type="EC" id="2.7.1.21"/>
    </reaction>
</comment>
<dbReference type="Proteomes" id="UP001197492">
    <property type="component" value="Unassembled WGS sequence"/>
</dbReference>
<dbReference type="EMBL" id="JAHOEF010000004">
    <property type="protein sequence ID" value="MBV3381856.1"/>
    <property type="molecule type" value="Genomic_DNA"/>
</dbReference>
<evidence type="ECO:0000256" key="4">
    <source>
        <dbReference type="ARBA" id="ARBA00022634"/>
    </source>
</evidence>
<feature type="binding site" evidence="13">
    <location>
        <begin position="171"/>
        <end position="174"/>
    </location>
    <ligand>
        <name>substrate</name>
    </ligand>
</feature>
<dbReference type="InterPro" id="IPR027417">
    <property type="entry name" value="P-loop_NTPase"/>
</dbReference>
<dbReference type="EC" id="2.7.1.21" evidence="2 11"/>
<keyword evidence="4 11" id="KW-0237">DNA synthesis</keyword>
<keyword evidence="6 11" id="KW-0479">Metal-binding</keyword>
<dbReference type="GO" id="GO:0008270">
    <property type="term" value="F:zinc ion binding"/>
    <property type="evidence" value="ECO:0007669"/>
    <property type="project" value="UniProtKB-UniRule"/>
</dbReference>
<keyword evidence="7 11" id="KW-0547">Nucleotide-binding</keyword>